<dbReference type="EMBL" id="ASPP01017285">
    <property type="protein sequence ID" value="ETO17090.1"/>
    <property type="molecule type" value="Genomic_DNA"/>
</dbReference>
<dbReference type="SUPFAM" id="SSF52029">
    <property type="entry name" value="GroEL apical domain-like"/>
    <property type="match status" value="1"/>
</dbReference>
<dbReference type="GO" id="GO:0140662">
    <property type="term" value="F:ATP-dependent protein folding chaperone"/>
    <property type="evidence" value="ECO:0007669"/>
    <property type="project" value="InterPro"/>
</dbReference>
<dbReference type="PRINTS" id="PR00298">
    <property type="entry name" value="CHAPERONIN60"/>
</dbReference>
<keyword evidence="5" id="KW-1185">Reference proteome</keyword>
<reference evidence="4 5" key="1">
    <citation type="journal article" date="2013" name="Curr. Biol.">
        <title>The Genome of the Foraminiferan Reticulomyxa filosa.</title>
        <authorList>
            <person name="Glockner G."/>
            <person name="Hulsmann N."/>
            <person name="Schleicher M."/>
            <person name="Noegel A.A."/>
            <person name="Eichinger L."/>
            <person name="Gallinger C."/>
            <person name="Pawlowski J."/>
            <person name="Sierra R."/>
            <person name="Euteneuer U."/>
            <person name="Pillet L."/>
            <person name="Moustafa A."/>
            <person name="Platzer M."/>
            <person name="Groth M."/>
            <person name="Szafranski K."/>
            <person name="Schliwa M."/>
        </authorList>
    </citation>
    <scope>NUCLEOTIDE SEQUENCE [LARGE SCALE GENOMIC DNA]</scope>
</reference>
<dbReference type="AlphaFoldDB" id="X6MVF8"/>
<dbReference type="Proteomes" id="UP000023152">
    <property type="component" value="Unassembled WGS sequence"/>
</dbReference>
<dbReference type="SUPFAM" id="SSF48592">
    <property type="entry name" value="GroEL equatorial domain-like"/>
    <property type="match status" value="1"/>
</dbReference>
<evidence type="ECO:0000313" key="4">
    <source>
        <dbReference type="EMBL" id="ETO17090.1"/>
    </source>
</evidence>
<dbReference type="InterPro" id="IPR002423">
    <property type="entry name" value="Cpn60/GroEL/TCP-1"/>
</dbReference>
<sequence>MAILTGCQVVSENLGQKTEDVQLSDLDCCGRIMITKDDTTILNGPGKREDIDERISQLRTQIEETDSTYEKEKLGERLGKLSSGVGVIRVGGSSEVEVNEKKHRINDALNATRAAVDQSVVIGRGIVLLYSTKVLDSIEFDNEDQRVGIDIVRKAIQLPAIAIIQNSGKEGSVFAGKCWKIQKQIRDMVTTVSLINDVIYTNWESLTPSKWFVLLCEMLQVLL</sequence>
<gene>
    <name evidence="4" type="ORF">RFI_20248</name>
</gene>
<keyword evidence="2" id="KW-0143">Chaperone</keyword>
<dbReference type="PANTHER" id="PTHR45633">
    <property type="entry name" value="60 KDA HEAT SHOCK PROTEIN, MITOCHONDRIAL"/>
    <property type="match status" value="1"/>
</dbReference>
<dbReference type="OrthoDB" id="1733909at2759"/>
<comment type="caution">
    <text evidence="4">The sequence shown here is derived from an EMBL/GenBank/DDBJ whole genome shotgun (WGS) entry which is preliminary data.</text>
</comment>
<name>X6MVF8_RETFI</name>
<evidence type="ECO:0000256" key="2">
    <source>
        <dbReference type="ARBA" id="ARBA00023186"/>
    </source>
</evidence>
<evidence type="ECO:0000256" key="3">
    <source>
        <dbReference type="RuleBase" id="RU000418"/>
    </source>
</evidence>
<protein>
    <submittedName>
        <fullName evidence="4">Chaperonin GroL</fullName>
    </submittedName>
</protein>
<evidence type="ECO:0000256" key="1">
    <source>
        <dbReference type="ARBA" id="ARBA00006607"/>
    </source>
</evidence>
<comment type="similarity">
    <text evidence="1 3">Belongs to the chaperonin (HSP60) family.</text>
</comment>
<accession>X6MVF8</accession>
<dbReference type="Pfam" id="PF00118">
    <property type="entry name" value="Cpn60_TCP1"/>
    <property type="match status" value="1"/>
</dbReference>
<organism evidence="4 5">
    <name type="scientific">Reticulomyxa filosa</name>
    <dbReference type="NCBI Taxonomy" id="46433"/>
    <lineage>
        <taxon>Eukaryota</taxon>
        <taxon>Sar</taxon>
        <taxon>Rhizaria</taxon>
        <taxon>Retaria</taxon>
        <taxon>Foraminifera</taxon>
        <taxon>Monothalamids</taxon>
        <taxon>Reticulomyxidae</taxon>
        <taxon>Reticulomyxa</taxon>
    </lineage>
</organism>
<dbReference type="Gene3D" id="1.10.560.10">
    <property type="entry name" value="GroEL-like equatorial domain"/>
    <property type="match status" value="1"/>
</dbReference>
<feature type="non-terminal residue" evidence="4">
    <location>
        <position position="223"/>
    </location>
</feature>
<dbReference type="GO" id="GO:0005524">
    <property type="term" value="F:ATP binding"/>
    <property type="evidence" value="ECO:0007669"/>
    <property type="project" value="InterPro"/>
</dbReference>
<evidence type="ECO:0000313" key="5">
    <source>
        <dbReference type="Proteomes" id="UP000023152"/>
    </source>
</evidence>
<dbReference type="InterPro" id="IPR027409">
    <property type="entry name" value="GroEL-like_apical_dom_sf"/>
</dbReference>
<dbReference type="InterPro" id="IPR001844">
    <property type="entry name" value="Cpn60/GroEL"/>
</dbReference>
<proteinExistence type="inferred from homology"/>
<dbReference type="GO" id="GO:0042026">
    <property type="term" value="P:protein refolding"/>
    <property type="evidence" value="ECO:0007669"/>
    <property type="project" value="InterPro"/>
</dbReference>
<dbReference type="InterPro" id="IPR027413">
    <property type="entry name" value="GROEL-like_equatorial_sf"/>
</dbReference>